<name>A0A3E1YBE2_9BACT</name>
<keyword evidence="8" id="KW-1185">Reference proteome</keyword>
<dbReference type="GO" id="GO:0005886">
    <property type="term" value="C:plasma membrane"/>
    <property type="evidence" value="ECO:0007669"/>
    <property type="project" value="InterPro"/>
</dbReference>
<keyword evidence="3" id="KW-1133">Transmembrane helix</keyword>
<gene>
    <name evidence="7" type="ORF">DVR12_10350</name>
</gene>
<organism evidence="7 8">
    <name type="scientific">Chitinophaga silvatica</name>
    <dbReference type="NCBI Taxonomy" id="2282649"/>
    <lineage>
        <taxon>Bacteria</taxon>
        <taxon>Pseudomonadati</taxon>
        <taxon>Bacteroidota</taxon>
        <taxon>Chitinophagia</taxon>
        <taxon>Chitinophagales</taxon>
        <taxon>Chitinophagaceae</taxon>
        <taxon>Chitinophaga</taxon>
    </lineage>
</organism>
<dbReference type="InterPro" id="IPR007452">
    <property type="entry name" value="TamB_C"/>
</dbReference>
<evidence type="ECO:0000256" key="4">
    <source>
        <dbReference type="ARBA" id="ARBA00023136"/>
    </source>
</evidence>
<feature type="compositionally biased region" description="Basic and acidic residues" evidence="5">
    <location>
        <begin position="1640"/>
        <end position="1651"/>
    </location>
</feature>
<evidence type="ECO:0000256" key="3">
    <source>
        <dbReference type="ARBA" id="ARBA00022989"/>
    </source>
</evidence>
<protein>
    <submittedName>
        <fullName evidence="7">Translocation/assembly module TamB</fullName>
    </submittedName>
</protein>
<accession>A0A3E1YBE2</accession>
<comment type="subcellular location">
    <subcellularLocation>
        <location evidence="1">Membrane</location>
        <topology evidence="1">Single-pass membrane protein</topology>
    </subcellularLocation>
</comment>
<evidence type="ECO:0000256" key="5">
    <source>
        <dbReference type="SAM" id="MobiDB-lite"/>
    </source>
</evidence>
<feature type="domain" description="Translocation and assembly module TamB C-terminal" evidence="6">
    <location>
        <begin position="1165"/>
        <end position="1600"/>
    </location>
</feature>
<dbReference type="EMBL" id="QPMM01000004">
    <property type="protein sequence ID" value="RFS23407.1"/>
    <property type="molecule type" value="Genomic_DNA"/>
</dbReference>
<keyword evidence="4" id="KW-0472">Membrane</keyword>
<sequence length="1660" mass="183588">MAVLLLQLEGVQNFLRIEGQKYLQRKLNTKVHIGYLRARGWKYLELRDIYIADTSNQTLFYTANLKLRYNLLALISNELRIERLDWDTLIVNAYKREHDTVFNYQFAIDAFSSPNSKPDTLAPSSGTTIQFRLKDLNFKTVKLQFWDVPGGMHAAATFDSLHLDPDDILIDDGIYAFRNITLDGLKGFFRQKYIPAATTKAAPPPPKIDTTSASLHLLLRKLLVQNSYFLYEDEGAGISTNWKVGKLQVTNSSLDQDSTYIQIGDLALSQAAGFVMMVPGKSPAPATPAESTPNTWKVFANQVNMDRIVVRYDNGGPAPKAAGPDPDYNHLLLHNLDGKIQNIRYQPDSISAVVKALSAKDKSGFTLRKTNMEVIYTPQVISLNKLLIQTNRSIIRKSITITAPSWSMIADKPDLLGIDANLDSVRIALGEWLGFVPGARKNSSFKPLWNKDITLSALLKGTMANLNIRQLYINDHEGNIIRANNSQVTQATDPDNFSAYLPDLYIESGNKALRSWLPPGTLPDTPRLPNHMVITGMLKGGLKNMITALQLKSDYVNANINARLTNITDSIRSSYALNIPYFRANPGIMLYDTTYGWVSGRLEANGQGYTISRMIANANAQLSEATYNKYTYHGVSINGSIDKGDFHAQGESADTNVLAQFNVKGVLSDTTVRDLHLFLDLTNADLYATNWYSEPLTLKGNLNADFASIEPQRVEGSAYLTNWQIATNGQVFPIDSTSLLAEYTDQQYISLKSPVGTINANGHMDYRKIGAAYSGIISKPLLPYDSANIIQIPGNQVVSWTASLIWPKSLQPLFPALRMDVPLTMEGRINSDSSLLYLHAAATKLEYDSLQIDSLRIYAKIVDTTLNSYTAISKLNHPTFPLFYTYVAAKANAGQVEFNTLLTDVNRQPKYKFGGYLSFLNDNVIELSLKPGILLNKEAWSVDNNNVFRLHNGMPDTANIRLYQGAQSIHLYTQHDSSTVPVIAAKITDFHLSTITGLLATDTLLANGILNADATVRNWNASPLILANLKVDDLTVRNKPFGTLDAKVSNLTPTSYALTANLSGSLNDIKLDGTYDSTINANLNINKLSMSSLEPFTMGSVSRMAGTANGQFTITGTPSDPKVDGSLHFNNASGMVNMIGSTFHLPDENILIDEKGIKLNNLVVADSLNNELIVNGRINTNDYSRFFLNLDVNANNFMVLGKQQTQDQWIYGPAFVDSKIKIRGTSDLPRVDAVVTLKDKSKVTMTLPQDEPGLATREGVVEFVDMSNPVDSALLARQDSLKYSTTRLQGIYLSGNLDITPESIIKIIIDAQNGDYVQAQGTASINATLDPSSKLSLTGRYEINEGKYEMSLNQLIKRSFDIQKGSSITFNGDPTNADVDITAKYTVNASAYDLVADQLSSMTAEQRNTYRQRMPFLVYLMIKGSILKPDISFQLDMEEKDRNSLSGTPYNRIKQINQVPSELNKQVMGLLVLNTFIPDDPTNTLESTGGGVEQAARNSVSKILSQQLNNLAGNLIKGIDLNFDLKSQEDYSTGSAQETTTLNVGASKKLFNDRLSVSVGSNIMLTGNTQNASNLIGDISIEYKLTSDGRYRIRVYQRNDGTTVIDGQVVETGVAFALVMDYDEFREIFQRSKIATRREKLRNNKNNDDKNPATTDAIIK</sequence>
<keyword evidence="2" id="KW-0812">Transmembrane</keyword>
<comment type="caution">
    <text evidence="7">The sequence shown here is derived from an EMBL/GenBank/DDBJ whole genome shotgun (WGS) entry which is preliminary data.</text>
</comment>
<feature type="region of interest" description="Disordered" evidence="5">
    <location>
        <begin position="1640"/>
        <end position="1660"/>
    </location>
</feature>
<dbReference type="Proteomes" id="UP000260644">
    <property type="component" value="Unassembled WGS sequence"/>
</dbReference>
<evidence type="ECO:0000259" key="6">
    <source>
        <dbReference type="Pfam" id="PF04357"/>
    </source>
</evidence>
<evidence type="ECO:0000256" key="1">
    <source>
        <dbReference type="ARBA" id="ARBA00004167"/>
    </source>
</evidence>
<evidence type="ECO:0000313" key="7">
    <source>
        <dbReference type="EMBL" id="RFS23407.1"/>
    </source>
</evidence>
<reference evidence="7 8" key="1">
    <citation type="submission" date="2018-07" db="EMBL/GenBank/DDBJ databases">
        <title>Chitinophaga K2CV101002-2 sp. nov., isolated from a monsoon evergreen broad-leaved forest soil.</title>
        <authorList>
            <person name="Lv Y."/>
        </authorList>
    </citation>
    <scope>NUCLEOTIDE SEQUENCE [LARGE SCALE GENOMIC DNA]</scope>
    <source>
        <strain evidence="7 8">GDMCC 1.1288</strain>
    </source>
</reference>
<dbReference type="GO" id="GO:0009306">
    <property type="term" value="P:protein secretion"/>
    <property type="evidence" value="ECO:0007669"/>
    <property type="project" value="InterPro"/>
</dbReference>
<dbReference type="Pfam" id="PF04357">
    <property type="entry name" value="TamB"/>
    <property type="match status" value="1"/>
</dbReference>
<evidence type="ECO:0000313" key="8">
    <source>
        <dbReference type="Proteomes" id="UP000260644"/>
    </source>
</evidence>
<proteinExistence type="predicted"/>
<evidence type="ECO:0000256" key="2">
    <source>
        <dbReference type="ARBA" id="ARBA00022692"/>
    </source>
</evidence>